<gene>
    <name evidence="1" type="ORF">BOX15_Mlig022156g1</name>
</gene>
<proteinExistence type="predicted"/>
<keyword evidence="2" id="KW-1185">Reference proteome</keyword>
<accession>A0A267H0P1</accession>
<protein>
    <submittedName>
        <fullName evidence="1">Uncharacterized protein</fullName>
    </submittedName>
</protein>
<evidence type="ECO:0000313" key="1">
    <source>
        <dbReference type="EMBL" id="PAA91860.1"/>
    </source>
</evidence>
<comment type="caution">
    <text evidence="1">The sequence shown here is derived from an EMBL/GenBank/DDBJ whole genome shotgun (WGS) entry which is preliminary data.</text>
</comment>
<name>A0A267H0P1_9PLAT</name>
<dbReference type="Proteomes" id="UP000215902">
    <property type="component" value="Unassembled WGS sequence"/>
</dbReference>
<evidence type="ECO:0000313" key="2">
    <source>
        <dbReference type="Proteomes" id="UP000215902"/>
    </source>
</evidence>
<dbReference type="AlphaFoldDB" id="A0A267H0P1"/>
<dbReference type="EMBL" id="NIVC01000070">
    <property type="protein sequence ID" value="PAA91860.1"/>
    <property type="molecule type" value="Genomic_DNA"/>
</dbReference>
<reference evidence="1 2" key="1">
    <citation type="submission" date="2017-06" db="EMBL/GenBank/DDBJ databases">
        <title>A platform for efficient transgenesis in Macrostomum lignano, a flatworm model organism for stem cell research.</title>
        <authorList>
            <person name="Berezikov E."/>
        </authorList>
    </citation>
    <scope>NUCLEOTIDE SEQUENCE [LARGE SCALE GENOMIC DNA]</scope>
    <source>
        <strain evidence="1">DV1</strain>
        <tissue evidence="1">Whole organism</tissue>
    </source>
</reference>
<organism evidence="1 2">
    <name type="scientific">Macrostomum lignano</name>
    <dbReference type="NCBI Taxonomy" id="282301"/>
    <lineage>
        <taxon>Eukaryota</taxon>
        <taxon>Metazoa</taxon>
        <taxon>Spiralia</taxon>
        <taxon>Lophotrochozoa</taxon>
        <taxon>Platyhelminthes</taxon>
        <taxon>Rhabditophora</taxon>
        <taxon>Macrostomorpha</taxon>
        <taxon>Macrostomida</taxon>
        <taxon>Macrostomidae</taxon>
        <taxon>Macrostomum</taxon>
    </lineage>
</organism>
<sequence>MDRYSALQSGRQLLCQVAYLFYLSDPSDAVAGEAVQHWMTELLARRDADASLTAMRFCSAQTDALGVRCVQEIELLDAQRVDLDNDDDNCTRCLDSDSDESEEQSTLTRVTADSTRCFLWFVFESDSLSYKVGLLFCGDSGRWVQFSIEKANDRLLDTRSGTLVGARSLQQQAVRLHCLLSELRQSMWLAARILKPK</sequence>